<feature type="compositionally biased region" description="Pro residues" evidence="2">
    <location>
        <begin position="634"/>
        <end position="651"/>
    </location>
</feature>
<feature type="compositionally biased region" description="Low complexity" evidence="2">
    <location>
        <begin position="670"/>
        <end position="690"/>
    </location>
</feature>
<feature type="compositionally biased region" description="Pro residues" evidence="2">
    <location>
        <begin position="602"/>
        <end position="623"/>
    </location>
</feature>
<evidence type="ECO:0000256" key="2">
    <source>
        <dbReference type="SAM" id="MobiDB-lite"/>
    </source>
</evidence>
<gene>
    <name evidence="5" type="primary">LOC110757711</name>
</gene>
<feature type="compositionally biased region" description="Gly residues" evidence="2">
    <location>
        <begin position="233"/>
        <end position="250"/>
    </location>
</feature>
<keyword evidence="4" id="KW-1185">Reference proteome</keyword>
<feature type="region of interest" description="Disordered" evidence="2">
    <location>
        <begin position="590"/>
        <end position="690"/>
    </location>
</feature>
<sequence length="851" mass="91264">MASSSALDLPSISHVISVRLERDNYPTWLAQIVPVLRSRRLLSYVDGSCPSPSPTIPDPKAKESESSPPSLISNPDYEDWVQKDQLVLSLINGSLHHKVLAIVATKTTARDTWVALETRFASPNQNRLLQLRSDLLRTTRGDSSITDFLDRIHSITDNLALAGAPVHDSDLLAVVMNNVGPLYENTVAAAQAREKPIGMPDLEALLLSAERRLQASSSPAISSGATTMVASRGGRGGRGGRGFGDRGGYAGRASDRRTSLSAPRFGSSPHFGSYGFSQYSPSQPHRHQNSGQGVLGPPPLGSPHSSFGANSSSCGPLQCYNCRGFGHVAAVCPSKATSVPPPPTRLQGMTAHHLSHGGAQQWVADTGANTHITNDLSHLSLAREYHGSDNVGGVLGGTGLPITHIGHSRISHLNSSFSLNNILHCPDASLPLLSVHKFATDNNCFFTFYPDCYFIQDLATGKILFRGKSSNGLYPFSFSPNESFHNLPDRVALLGVRVGRSDLATGKILFRGKSSNGLYPFSFSPNESFHNLPDRVALLGVRVGRSASATPAPDSSPSSTDLPLVLPGSIFPSCSSVSSCLIPPTLQAQPSLPAPTATPIASPDPPTSDPAPPPVVSAPPPSSPSMSSHIPIGLPSPPRSASPPVIRPALPPSRFSQTYSRDPHRKIAFPSTIPVPSGTSSPSSDTSMVSVPNTHLMATRAKAGVRKPNPKYAHHALVSPDDSFEPTSFSQANKLQEWRLAMADEFNALLRAGTWTLVPRTPTMNVLPNKWVFRVKRNSDGTIQRYKARLVANGFHQQPGLDYGETFSPVVNHSTIRLILALSVQFSWPVRQLDVQNAFLQGSLDEEVYMR</sequence>
<dbReference type="InterPro" id="IPR013103">
    <property type="entry name" value="RVT_2"/>
</dbReference>
<dbReference type="Pfam" id="PF14244">
    <property type="entry name" value="Retrotran_gag_3"/>
    <property type="match status" value="1"/>
</dbReference>
<dbReference type="Pfam" id="PF14223">
    <property type="entry name" value="Retrotran_gag_2"/>
    <property type="match status" value="1"/>
</dbReference>
<dbReference type="SUPFAM" id="SSF56672">
    <property type="entry name" value="DNA/RNA polymerases"/>
    <property type="match status" value="1"/>
</dbReference>
<feature type="compositionally biased region" description="Polar residues" evidence="2">
    <location>
        <begin position="219"/>
        <end position="229"/>
    </location>
</feature>
<feature type="domain" description="CCHC-type" evidence="3">
    <location>
        <begin position="319"/>
        <end position="334"/>
    </location>
</feature>
<dbReference type="GeneID" id="110757711"/>
<dbReference type="InterPro" id="IPR029472">
    <property type="entry name" value="Copia-like_N"/>
</dbReference>
<feature type="region of interest" description="Disordered" evidence="2">
    <location>
        <begin position="48"/>
        <end position="72"/>
    </location>
</feature>
<protein>
    <submittedName>
        <fullName evidence="5">Uncharacterized protein LOC110757711</fullName>
    </submittedName>
</protein>
<dbReference type="AlphaFoldDB" id="A0A6P5SMX7"/>
<dbReference type="Proteomes" id="UP000515124">
    <property type="component" value="Unplaced"/>
</dbReference>
<dbReference type="RefSeq" id="XP_021815103.1">
    <property type="nucleotide sequence ID" value="XM_021959411.1"/>
</dbReference>
<dbReference type="GO" id="GO:0008270">
    <property type="term" value="F:zinc ion binding"/>
    <property type="evidence" value="ECO:0007669"/>
    <property type="project" value="UniProtKB-KW"/>
</dbReference>
<dbReference type="SUPFAM" id="SSF57756">
    <property type="entry name" value="Retrovirus zinc finger-like domains"/>
    <property type="match status" value="1"/>
</dbReference>
<dbReference type="InterPro" id="IPR043502">
    <property type="entry name" value="DNA/RNA_pol_sf"/>
</dbReference>
<accession>A0A6P5SMX7</accession>
<proteinExistence type="predicted"/>
<dbReference type="PROSITE" id="PS50158">
    <property type="entry name" value="ZF_CCHC"/>
    <property type="match status" value="1"/>
</dbReference>
<evidence type="ECO:0000256" key="1">
    <source>
        <dbReference type="PROSITE-ProRule" id="PRU00047"/>
    </source>
</evidence>
<evidence type="ECO:0000313" key="5">
    <source>
        <dbReference type="RefSeq" id="XP_021815103.1"/>
    </source>
</evidence>
<evidence type="ECO:0000259" key="3">
    <source>
        <dbReference type="PROSITE" id="PS50158"/>
    </source>
</evidence>
<name>A0A6P5SMX7_PRUAV</name>
<keyword evidence="1" id="KW-0862">Zinc</keyword>
<dbReference type="InterPro" id="IPR001878">
    <property type="entry name" value="Znf_CCHC"/>
</dbReference>
<dbReference type="InterPro" id="IPR036875">
    <property type="entry name" value="Znf_CCHC_sf"/>
</dbReference>
<reference evidence="5" key="1">
    <citation type="submission" date="2025-08" db="UniProtKB">
        <authorList>
            <consortium name="RefSeq"/>
        </authorList>
    </citation>
    <scope>IDENTIFICATION</scope>
</reference>
<dbReference type="PANTHER" id="PTHR47481:SF30">
    <property type="entry name" value="CCHC-TYPE DOMAIN-CONTAINING PROTEIN"/>
    <property type="match status" value="1"/>
</dbReference>
<organism evidence="4 5">
    <name type="scientific">Prunus avium</name>
    <name type="common">Cherry</name>
    <name type="synonym">Cerasus avium</name>
    <dbReference type="NCBI Taxonomy" id="42229"/>
    <lineage>
        <taxon>Eukaryota</taxon>
        <taxon>Viridiplantae</taxon>
        <taxon>Streptophyta</taxon>
        <taxon>Embryophyta</taxon>
        <taxon>Tracheophyta</taxon>
        <taxon>Spermatophyta</taxon>
        <taxon>Magnoliopsida</taxon>
        <taxon>eudicotyledons</taxon>
        <taxon>Gunneridae</taxon>
        <taxon>Pentapetalae</taxon>
        <taxon>rosids</taxon>
        <taxon>fabids</taxon>
        <taxon>Rosales</taxon>
        <taxon>Rosaceae</taxon>
        <taxon>Amygdaloideae</taxon>
        <taxon>Amygdaleae</taxon>
        <taxon>Prunus</taxon>
    </lineage>
</organism>
<dbReference type="GO" id="GO:0003676">
    <property type="term" value="F:nucleic acid binding"/>
    <property type="evidence" value="ECO:0007669"/>
    <property type="project" value="InterPro"/>
</dbReference>
<dbReference type="KEGG" id="pavi:110757711"/>
<keyword evidence="1" id="KW-0479">Metal-binding</keyword>
<evidence type="ECO:0000313" key="4">
    <source>
        <dbReference type="Proteomes" id="UP000515124"/>
    </source>
</evidence>
<dbReference type="Pfam" id="PF07727">
    <property type="entry name" value="RVT_2"/>
    <property type="match status" value="1"/>
</dbReference>
<feature type="compositionally biased region" description="Low complexity" evidence="2">
    <location>
        <begin position="590"/>
        <end position="601"/>
    </location>
</feature>
<dbReference type="PANTHER" id="PTHR47481">
    <property type="match status" value="1"/>
</dbReference>
<dbReference type="SMART" id="SM00343">
    <property type="entry name" value="ZnF_C2HC"/>
    <property type="match status" value="1"/>
</dbReference>
<feature type="region of interest" description="Disordered" evidence="2">
    <location>
        <begin position="217"/>
        <end position="308"/>
    </location>
</feature>
<keyword evidence="1" id="KW-0863">Zinc-finger</keyword>